<comment type="caution">
    <text evidence="4">Lacks conserved residue(s) required for the propagation of feature annotation.</text>
</comment>
<protein>
    <recommendedName>
        <fullName evidence="4">Tritrans,polycis-undecaprenyl-diphosphate synthase (geranylgeranyl-diphosphate specific)</fullName>
        <ecNumber evidence="4">2.5.1.89</ecNumber>
    </recommendedName>
    <alternativeName>
        <fullName evidence="4">Undecaprenyl diphosphate synthase</fullName>
        <shortName evidence="4">UDS</shortName>
    </alternativeName>
    <alternativeName>
        <fullName evidence="4">Undecaprenyl pyrophosphate synthase</fullName>
        <shortName evidence="4">UPP synthase</shortName>
    </alternativeName>
</protein>
<keyword evidence="2 4" id="KW-0479">Metal-binding</keyword>
<feature type="binding site" evidence="4">
    <location>
        <position position="66"/>
    </location>
    <ligand>
        <name>substrate</name>
    </ligand>
</feature>
<evidence type="ECO:0000313" key="6">
    <source>
        <dbReference type="Proteomes" id="UP000593766"/>
    </source>
</evidence>
<dbReference type="Proteomes" id="UP000593766">
    <property type="component" value="Chromosome"/>
</dbReference>
<dbReference type="CDD" id="cd00475">
    <property type="entry name" value="Cis_IPPS"/>
    <property type="match status" value="1"/>
</dbReference>
<dbReference type="PANTHER" id="PTHR10291:SF43">
    <property type="entry name" value="DEHYDRODOLICHYL DIPHOSPHATE SYNTHASE COMPLEX SUBUNIT DHDDS"/>
    <property type="match status" value="1"/>
</dbReference>
<organism evidence="5 6">
    <name type="scientific">Thermosphaera chiliense</name>
    <dbReference type="NCBI Taxonomy" id="3402707"/>
    <lineage>
        <taxon>Archaea</taxon>
        <taxon>Thermoproteota</taxon>
        <taxon>Thermoprotei</taxon>
        <taxon>Desulfurococcales</taxon>
        <taxon>Desulfurococcaceae</taxon>
        <taxon>Thermosphaera</taxon>
    </lineage>
</organism>
<feature type="binding site" evidence="4">
    <location>
        <position position="49"/>
    </location>
    <ligand>
        <name>Mg(2+)</name>
        <dbReference type="ChEBI" id="CHEBI:18420"/>
    </ligand>
</feature>
<dbReference type="InterPro" id="IPR018520">
    <property type="entry name" value="UPP_synth-like_CS"/>
</dbReference>
<dbReference type="GO" id="GO:0016094">
    <property type="term" value="P:polyprenol biosynthetic process"/>
    <property type="evidence" value="ECO:0007669"/>
    <property type="project" value="TreeGrafter"/>
</dbReference>
<feature type="binding site" evidence="4">
    <location>
        <begin position="94"/>
        <end position="96"/>
    </location>
    <ligand>
        <name>substrate</name>
    </ligand>
</feature>
<accession>A0A7M1UTV2</accession>
<comment type="cofactor">
    <cofactor evidence="4">
        <name>Mg(2+)</name>
        <dbReference type="ChEBI" id="CHEBI:18420"/>
    </cofactor>
    <text evidence="4">Binds 2 magnesium ions per subunit.</text>
</comment>
<keyword evidence="3 4" id="KW-0460">Magnesium</keyword>
<dbReference type="GeneID" id="59455112"/>
<dbReference type="GO" id="GO:0000287">
    <property type="term" value="F:magnesium ion binding"/>
    <property type="evidence" value="ECO:0007669"/>
    <property type="project" value="UniProtKB-UniRule"/>
</dbReference>
<feature type="binding site" evidence="4">
    <location>
        <position position="101"/>
    </location>
    <ligand>
        <name>substrate</name>
    </ligand>
</feature>
<comment type="subunit">
    <text evidence="4">Homodimer.</text>
</comment>
<dbReference type="FunFam" id="3.40.1180.10:FF:000003">
    <property type="entry name" value="Isoprenyl transferase 2"/>
    <property type="match status" value="1"/>
</dbReference>
<feature type="binding site" evidence="4">
    <location>
        <begin position="50"/>
        <end position="53"/>
    </location>
    <ligand>
        <name>substrate</name>
    </ligand>
</feature>
<reference evidence="5 6" key="1">
    <citation type="submission" date="2020-10" db="EMBL/GenBank/DDBJ databases">
        <title>Complete genome sequence of Thermosphaera aggregans strain 3507.</title>
        <authorList>
            <person name="Zayulina K.S."/>
            <person name="Elcheninov A.G."/>
            <person name="Toshchakov S.V."/>
            <person name="Kublanov I.V."/>
            <person name="Kochetkova T.V."/>
        </authorList>
    </citation>
    <scope>NUCLEOTIDE SEQUENCE [LARGE SCALE GENOMIC DNA]</scope>
    <source>
        <strain evidence="5 6">3507</strain>
    </source>
</reference>
<name>A0A7M1UTV2_9CREN</name>
<comment type="similarity">
    <text evidence="4">Belongs to the UPP synthase family.</text>
</comment>
<keyword evidence="6" id="KW-1185">Reference proteome</keyword>
<feature type="binding site" evidence="4">
    <location>
        <position position="220"/>
    </location>
    <ligand>
        <name>substrate</name>
    </ligand>
</feature>
<dbReference type="InterPro" id="IPR001441">
    <property type="entry name" value="UPP_synth-like"/>
</dbReference>
<dbReference type="EC" id="2.5.1.89" evidence="4"/>
<feature type="binding site" evidence="4">
    <location>
        <begin position="226"/>
        <end position="228"/>
    </location>
    <ligand>
        <name>substrate</name>
    </ligand>
</feature>
<feature type="binding site" evidence="4">
    <location>
        <position position="239"/>
    </location>
    <ligand>
        <name>Mg(2+)</name>
        <dbReference type="ChEBI" id="CHEBI:18420"/>
    </ligand>
</feature>
<feature type="binding site" evidence="4">
    <location>
        <position position="54"/>
    </location>
    <ligand>
        <name>substrate</name>
    </ligand>
</feature>
<evidence type="ECO:0000256" key="2">
    <source>
        <dbReference type="ARBA" id="ARBA00022723"/>
    </source>
</evidence>
<dbReference type="SUPFAM" id="SSF64005">
    <property type="entry name" value="Undecaprenyl diphosphate synthase"/>
    <property type="match status" value="1"/>
</dbReference>
<dbReference type="InterPro" id="IPR036424">
    <property type="entry name" value="UPP_synth-like_sf"/>
</dbReference>
<evidence type="ECO:0000256" key="4">
    <source>
        <dbReference type="HAMAP-Rule" id="MF_01139"/>
    </source>
</evidence>
<dbReference type="RefSeq" id="WP_193436114.1">
    <property type="nucleotide sequence ID" value="NZ_CP063144.1"/>
</dbReference>
<evidence type="ECO:0000256" key="1">
    <source>
        <dbReference type="ARBA" id="ARBA00022679"/>
    </source>
</evidence>
<dbReference type="NCBIfam" id="TIGR00055">
    <property type="entry name" value="uppS"/>
    <property type="match status" value="1"/>
</dbReference>
<evidence type="ECO:0000313" key="5">
    <source>
        <dbReference type="EMBL" id="QOR94314.1"/>
    </source>
</evidence>
<feature type="active site" evidence="4">
    <location>
        <position position="49"/>
    </location>
</feature>
<dbReference type="PANTHER" id="PTHR10291">
    <property type="entry name" value="DEHYDRODOLICHYL DIPHOSPHATE SYNTHASE FAMILY MEMBER"/>
    <property type="match status" value="1"/>
</dbReference>
<dbReference type="KEGG" id="tcs:IMZ38_06800"/>
<proteinExistence type="inferred from homology"/>
<keyword evidence="1 4" id="KW-0808">Transferase</keyword>
<gene>
    <name evidence="4 5" type="primary">uppS</name>
    <name evidence="5" type="ORF">IMZ38_06800</name>
</gene>
<evidence type="ECO:0000256" key="3">
    <source>
        <dbReference type="ARBA" id="ARBA00022842"/>
    </source>
</evidence>
<dbReference type="AlphaFoldDB" id="A0A7M1UTV2"/>
<dbReference type="HAMAP" id="MF_01139">
    <property type="entry name" value="ISPT"/>
    <property type="match status" value="1"/>
</dbReference>
<dbReference type="Gene3D" id="3.40.1180.10">
    <property type="entry name" value="Decaprenyl diphosphate synthase-like"/>
    <property type="match status" value="1"/>
</dbReference>
<sequence length="271" mass="32257">MSGKKLRLEAITLKAGRKLLKPFYKVYEKWLWLQIKNGPFPEHVGIIPDGNRRWARKVGLDPAEGHLFGYEKIKETLRWIWDLNIKHVTIYAMSTENCKHRPPKEREKLFELAFKGLNELKNLSEIHKHRVRVRIIGDYSLVPNHLITAIKELEEETKDYDNYTLNIALCYGGRQEILDAIKKIVSDVVENRLNPSDITEEVFKKYLYTTGSPDPDLIIRTSGEERISNFLLWQSAYSELYFCDVYWPEFRKIDFWRAIRSYQFRERRFGR</sequence>
<comment type="catalytic activity">
    <reaction evidence="4">
        <text>geranylgeranyl diphosphate + 7 isopentenyl diphosphate = tri-trans,hepta-cis-undecaprenyl diphosphate + 7 diphosphate</text>
        <dbReference type="Rhea" id="RHEA:27622"/>
        <dbReference type="ChEBI" id="CHEBI:33019"/>
        <dbReference type="ChEBI" id="CHEBI:57533"/>
        <dbReference type="ChEBI" id="CHEBI:60388"/>
        <dbReference type="ChEBI" id="CHEBI:128769"/>
        <dbReference type="EC" id="2.5.1.89"/>
    </reaction>
</comment>
<dbReference type="PROSITE" id="PS01066">
    <property type="entry name" value="UPP_SYNTHASE"/>
    <property type="match status" value="1"/>
</dbReference>
<dbReference type="OrthoDB" id="8293at2157"/>
<dbReference type="Pfam" id="PF01255">
    <property type="entry name" value="Prenyltransf"/>
    <property type="match status" value="1"/>
</dbReference>
<dbReference type="GO" id="GO:0045547">
    <property type="term" value="F:ditrans,polycis-polyprenyl diphosphate synthase [(2E,6E)-farnesyl diphosphate specific] activity"/>
    <property type="evidence" value="ECO:0007669"/>
    <property type="project" value="TreeGrafter"/>
</dbReference>
<comment type="function">
    <text evidence="4">Catalyzes the sequential condensation of isopentenyl diphosphate (IPP) with geranylgeranyl diphosphate (GGPP) to yield (2Z,6Z,10Z,14Z,18Z,22Z,26Z,30E,34E,38E)-undecaprenyl diphosphate (tritrans,heptacis-UPP). It is probably the precursor of glycosyl carrier lipids.</text>
</comment>
<dbReference type="EMBL" id="CP063144">
    <property type="protein sequence ID" value="QOR94314.1"/>
    <property type="molecule type" value="Genomic_DNA"/>
</dbReference>
<feature type="active site" description="Proton acceptor" evidence="4">
    <location>
        <position position="97"/>
    </location>
</feature>